<dbReference type="Proteomes" id="UP000526196">
    <property type="component" value="Unassembled WGS sequence"/>
</dbReference>
<organism evidence="1 2">
    <name type="scientific">Marine Group I thaumarchaeote</name>
    <dbReference type="NCBI Taxonomy" id="2511932"/>
    <lineage>
        <taxon>Archaea</taxon>
        <taxon>Nitrososphaerota</taxon>
        <taxon>Marine Group I</taxon>
    </lineage>
</organism>
<dbReference type="EMBL" id="JACASX010000010">
    <property type="protein sequence ID" value="NWK05562.1"/>
    <property type="molecule type" value="Genomic_DNA"/>
</dbReference>
<dbReference type="AlphaFoldDB" id="A0A7K4NR81"/>
<protein>
    <submittedName>
        <fullName evidence="1">Uncharacterized protein</fullName>
    </submittedName>
</protein>
<reference evidence="1 2" key="1">
    <citation type="journal article" date="2019" name="Environ. Microbiol.">
        <title>Genomics insights into ecotype formation of ammonia-oxidizing archaea in the deep ocean.</title>
        <authorList>
            <person name="Wang Y."/>
            <person name="Huang J.M."/>
            <person name="Cui G.J."/>
            <person name="Nunoura T."/>
            <person name="Takaki Y."/>
            <person name="Li W.L."/>
            <person name="Li J."/>
            <person name="Gao Z.M."/>
            <person name="Takai K."/>
            <person name="Zhang A.Q."/>
            <person name="Stepanauskas R."/>
        </authorList>
    </citation>
    <scope>NUCLEOTIDE SEQUENCE [LARGE SCALE GENOMIC DNA]</scope>
    <source>
        <strain evidence="1 2">F20</strain>
    </source>
</reference>
<evidence type="ECO:0000313" key="1">
    <source>
        <dbReference type="EMBL" id="NWK05562.1"/>
    </source>
</evidence>
<gene>
    <name evidence="1" type="ORF">HX833_05685</name>
</gene>
<evidence type="ECO:0000313" key="2">
    <source>
        <dbReference type="Proteomes" id="UP000526196"/>
    </source>
</evidence>
<proteinExistence type="predicted"/>
<name>A0A7K4NR81_9ARCH</name>
<accession>A0A7K4NR81</accession>
<sequence length="174" mass="19544">MKEFTILLLGVIFVTLIADSVQSIYADHILEDGKGIFKDQDHQNFAKTTDSNSKYQIHLQVEIRNAQGQLISIAETGHGSYIPEGISDLLFYEKLGKKEIVTIDNIKYEKAQYVDSPMKEDEVDYVSIWALMICGEIYGHGHKCVSVFQAGTAVGLVTQTDVVTNQWTILRDLD</sequence>
<comment type="caution">
    <text evidence="1">The sequence shown here is derived from an EMBL/GenBank/DDBJ whole genome shotgun (WGS) entry which is preliminary data.</text>
</comment>